<gene>
    <name evidence="3" type="ORF">QR46_0611</name>
</gene>
<comment type="caution">
    <text evidence="3">The sequence shown here is derived from an EMBL/GenBank/DDBJ whole genome shotgun (WGS) entry which is preliminary data.</text>
</comment>
<organism evidence="3 4">
    <name type="scientific">Giardia duodenalis assemblage B</name>
    <dbReference type="NCBI Taxonomy" id="1394984"/>
    <lineage>
        <taxon>Eukaryota</taxon>
        <taxon>Metamonada</taxon>
        <taxon>Diplomonadida</taxon>
        <taxon>Hexamitidae</taxon>
        <taxon>Giardiinae</taxon>
        <taxon>Giardia</taxon>
    </lineage>
</organism>
<dbReference type="EMBL" id="JXTI01000009">
    <property type="protein sequence ID" value="KWX15409.1"/>
    <property type="molecule type" value="Genomic_DNA"/>
</dbReference>
<dbReference type="Pfam" id="PF12796">
    <property type="entry name" value="Ank_2"/>
    <property type="match status" value="4"/>
</dbReference>
<accession>A0A132NZA3</accession>
<sequence>MSTKNWNFCMYLFCWELSPFSAVGISRLTGIPEDIIHFFPPRDLRPSRWVMQQHHDLGRLPGEICIYRVEAHDDSKVLRIFRQHCSVRLCLTAMCTDPFQLSLSHSEYLCTLTALLALILEASTRCPEHVHTLEEKHFFITPTGSISVELPIKTLLYGRKRVQVRSETLATIFARTYLTESLSNLITQFVTCYVRAFYYRKAALSRAEITLPQELQDLANFNDTLRSLNAFSRNLSINMLSVYKYLQTSNAQSAMAQMETARGIERHPVLRTTQLHRAIQASDTPSIHLYSSLYGGLKDSSGQTGLHYLAGLNSDITHSAILNLLPLEVQCKDVNSYCAGSFFLQLERYEESALLSFFEPVIDDKQNSILVRLIDSTIASQMNQLELPFTARSLENTRPFASLIDSQSHSLLISLLSNQLGIRNSEGRTALIAAVQRGHKELAIALAPYESTIPDLERDGYALAYAMYKGSTDIVNLLAPRESSMLLTAGFTSTMISAASLLDSSPDISKLLKSEEMRKSTSRGWTALMFAAIAGNLPAVRQLAHSEAGLTNCEGQTAGTLAYANGHTQIAEWLSRFETVRDNVGDTLLHSTCRKYIRNPTEEGLMNVRFRLSMVNEYTRDGDLAISLAIRNSCIPLIKLLDLEYRTRLPQISYSSKTSQKAFRNATPLMLAALLHLHDIPESMIIASAKMQDDGGFTALMCAARSGCIELVQRLIPYEGKLQTKDGFTALMCAAQEGHVAAVQLLSEIGQESTIQDRNGNTALFRALRNGHDKCSEILLPVEYDLSNNSGVSMLMIATENSTSLSLLNLLIDPQYRQLRRQQINGKTALMCAAAVNNSSAIAVLLQAGQFGEVKMQDEQGFTALMYASSTGHVEACRLLAPSEGGIRASKEQTAAMLAAEAGHLECFSVLLPVEKTLKKSSGWSLVHSAVVGGSIEILNMLNPTPQDLTEGVDSPMSLAKKYLRYEMINYIEDHLQK</sequence>
<dbReference type="InterPro" id="IPR036770">
    <property type="entry name" value="Ankyrin_rpt-contain_sf"/>
</dbReference>
<dbReference type="SUPFAM" id="SSF48403">
    <property type="entry name" value="Ankyrin repeat"/>
    <property type="match status" value="2"/>
</dbReference>
<dbReference type="PROSITE" id="PS50297">
    <property type="entry name" value="ANK_REP_REGION"/>
    <property type="match status" value="1"/>
</dbReference>
<dbReference type="PROSITE" id="PS50088">
    <property type="entry name" value="ANK_REPEAT"/>
    <property type="match status" value="1"/>
</dbReference>
<dbReference type="Gene3D" id="1.25.40.20">
    <property type="entry name" value="Ankyrin repeat-containing domain"/>
    <property type="match status" value="4"/>
</dbReference>
<evidence type="ECO:0000256" key="1">
    <source>
        <dbReference type="PROSITE-ProRule" id="PRU00023"/>
    </source>
</evidence>
<keyword evidence="1" id="KW-0040">ANK repeat</keyword>
<dbReference type="PANTHER" id="PTHR24184:SF11">
    <property type="entry name" value="ANKYRIN REPEAT AND SOCS BOX CONTAINING 3"/>
    <property type="match status" value="1"/>
</dbReference>
<name>A0A132NZA3_GIAIN</name>
<dbReference type="PANTHER" id="PTHR24184">
    <property type="entry name" value="SI:CH211-189E2.2"/>
    <property type="match status" value="1"/>
</dbReference>
<dbReference type="AlphaFoldDB" id="A0A132NZA3"/>
<dbReference type="OrthoDB" id="341259at2759"/>
<feature type="chain" id="PRO_5007800113" evidence="2">
    <location>
        <begin position="23"/>
        <end position="978"/>
    </location>
</feature>
<evidence type="ECO:0000313" key="4">
    <source>
        <dbReference type="Proteomes" id="UP000070089"/>
    </source>
</evidence>
<keyword evidence="2" id="KW-0732">Signal</keyword>
<dbReference type="Proteomes" id="UP000070089">
    <property type="component" value="Unassembled WGS sequence"/>
</dbReference>
<dbReference type="SMART" id="SM00248">
    <property type="entry name" value="ANK"/>
    <property type="match status" value="11"/>
</dbReference>
<evidence type="ECO:0000313" key="3">
    <source>
        <dbReference type="EMBL" id="KWX15409.1"/>
    </source>
</evidence>
<feature type="signal peptide" evidence="2">
    <location>
        <begin position="1"/>
        <end position="22"/>
    </location>
</feature>
<feature type="repeat" description="ANK" evidence="1">
    <location>
        <begin position="726"/>
        <end position="758"/>
    </location>
</feature>
<protein>
    <submittedName>
        <fullName evidence="3">Protein 21.1</fullName>
    </submittedName>
</protein>
<proteinExistence type="predicted"/>
<dbReference type="InterPro" id="IPR002110">
    <property type="entry name" value="Ankyrin_rpt"/>
</dbReference>
<reference evidence="3 4" key="1">
    <citation type="journal article" date="2015" name="Mol. Biochem. Parasitol.">
        <title>Identification of polymorphic genes for use in assemblage B genotyping assays through comparative genomics of multiple assemblage B Giardia duodenalis isolates.</title>
        <authorList>
            <person name="Wielinga C."/>
            <person name="Thompson R.C."/>
            <person name="Monis P."/>
            <person name="Ryan U."/>
        </authorList>
    </citation>
    <scope>NUCLEOTIDE SEQUENCE [LARGE SCALE GENOMIC DNA]</scope>
    <source>
        <strain evidence="3 4">BAH15c1</strain>
    </source>
</reference>
<evidence type="ECO:0000256" key="2">
    <source>
        <dbReference type="SAM" id="SignalP"/>
    </source>
</evidence>
<dbReference type="VEuPathDB" id="GiardiaDB:QR46_0611"/>